<dbReference type="Pfam" id="PF18433">
    <property type="entry name" value="DUF5610"/>
    <property type="match status" value="1"/>
</dbReference>
<evidence type="ECO:0000259" key="1">
    <source>
        <dbReference type="Pfam" id="PF18433"/>
    </source>
</evidence>
<dbReference type="Proteomes" id="UP000690515">
    <property type="component" value="Unassembled WGS sequence"/>
</dbReference>
<gene>
    <name evidence="2" type="ORF">KCG35_08470</name>
</gene>
<sequence>MNIAPGHLLKSMRPEHAEHHHQTATSRQALMLSKPEGSTRQLLQNTLLHRVGQQLGATEPMQVESSGYRPEQVADTILKFVEQRLLAEQAEGADNERLQNLLGQAREGVVKGFDQAREDLKALGLLNPNLEADIDTSFDLVTTGLDDLENKFTSNTDKISLSEAALGGEPQPVTLRSNQQFYQLDNQFSFQVTTKEGDVVTVNAFKQLSASNGYFQQGQTSASYSQTQYQSEFQLRVEGDLNESELNAINDLLSDVTSLANDFFDGNVSSAFDQALSLGIDASTLSEFSLTLQQTEVQQMQQAYASANGGGLQSLNNRSPVAQLAEFGQDLQSTYHKAGQFFEQPGKLLAKLLSQLEPVKLENSEKQESVLTEQLAKLQEVTDYLLSSLES</sequence>
<dbReference type="RefSeq" id="WP_215819257.1">
    <property type="nucleotide sequence ID" value="NZ_JAGSOY010000014.1"/>
</dbReference>
<dbReference type="Gene3D" id="1.10.132.90">
    <property type="match status" value="1"/>
</dbReference>
<dbReference type="InterPro" id="IPR041651">
    <property type="entry name" value="DUF5610"/>
</dbReference>
<feature type="domain" description="DUF5610" evidence="1">
    <location>
        <begin position="40"/>
        <end position="148"/>
    </location>
</feature>
<name>A0ABS5ZAK1_9GAMM</name>
<organism evidence="2 3">
    <name type="scientific">Zooshikella harenae</name>
    <dbReference type="NCBI Taxonomy" id="2827238"/>
    <lineage>
        <taxon>Bacteria</taxon>
        <taxon>Pseudomonadati</taxon>
        <taxon>Pseudomonadota</taxon>
        <taxon>Gammaproteobacteria</taxon>
        <taxon>Oceanospirillales</taxon>
        <taxon>Zooshikellaceae</taxon>
        <taxon>Zooshikella</taxon>
    </lineage>
</organism>
<dbReference type="EMBL" id="JAGSOY010000014">
    <property type="protein sequence ID" value="MBU2711092.1"/>
    <property type="molecule type" value="Genomic_DNA"/>
</dbReference>
<comment type="caution">
    <text evidence="2">The sequence shown here is derived from an EMBL/GenBank/DDBJ whole genome shotgun (WGS) entry which is preliminary data.</text>
</comment>
<keyword evidence="3" id="KW-1185">Reference proteome</keyword>
<evidence type="ECO:0000313" key="3">
    <source>
        <dbReference type="Proteomes" id="UP000690515"/>
    </source>
</evidence>
<reference evidence="2 3" key="1">
    <citation type="submission" date="2021-04" db="EMBL/GenBank/DDBJ databases">
        <authorList>
            <person name="Pira H."/>
            <person name="Risdian C."/>
            <person name="Wink J."/>
        </authorList>
    </citation>
    <scope>NUCLEOTIDE SEQUENCE [LARGE SCALE GENOMIC DNA]</scope>
    <source>
        <strain evidence="2 3">WH53</strain>
    </source>
</reference>
<proteinExistence type="predicted"/>
<evidence type="ECO:0000313" key="2">
    <source>
        <dbReference type="EMBL" id="MBU2711092.1"/>
    </source>
</evidence>
<accession>A0ABS5ZAK1</accession>
<protein>
    <submittedName>
        <fullName evidence="2">DUF5610 domain-containing protein</fullName>
    </submittedName>
</protein>